<feature type="transmembrane region" description="Helical" evidence="2">
    <location>
        <begin position="369"/>
        <end position="389"/>
    </location>
</feature>
<dbReference type="SMART" id="SM00471">
    <property type="entry name" value="HDc"/>
    <property type="match status" value="1"/>
</dbReference>
<sequence>MFRPLVNLFKSLKFKYMSMFVISLSAILLFLLMYGNVKQETYELHEFKISPKTVRSLKTVEDTVKTEQEKKRIAAEVTPFYQFNEEVSKIRQAIAASLFDFIIEAKEENEKSAADTEDGAEVKTKSRSEQIKEIRQKLKKLEEEEPNLRLTDDAIISLLKEDPSDLRNMQQELTKIIGDELSKPIRSGDLASVRYEVERKLRLSDAIPSDQLQTLITLGRSLVVETETINRELTDKRIEEEKNAVEPTRILQGQVIVREGQFIDSEIYRQLELTGLLTNKSSMKPMLGLALFVLFLSVIMYMHFYTWEENKNRKKKALFIVYSIFFILVIMMKLISLIDKEFDVQVAFLFPTALAPLLIKLLTNERMALMITIITAATAGIMLQEGYAAIMQMELTLYILFSGLLSLYLLGNNGRRSNILRTSIGVAVANILFIGFYLLMTQSNYELNELIFYFAAAIASGILSGALTIGLMPFFESGFGLLSDMRLIELSNPNHPLLKKVLTETPGTYHHSVMVANLADAACESVGGNGLLARVGSYYHDIGKTIRPTFFIENQHGGQNPHDELPPDKSKDIIIAHAVDGAELLKKHKMPAEIIDIARQHHGTSLLKYFHVKAREMGQDVKEADYRYPGPKPQTKEIAIISIADSVEAAVRSMKDPTPEKIANLVKAIITDKLNDGQFDECDLSMKELRKVEKVICETLNGIFHSRIEYPE</sequence>
<feature type="transmembrane region" description="Helical" evidence="2">
    <location>
        <begin position="451"/>
        <end position="475"/>
    </location>
</feature>
<dbReference type="Pfam" id="PF07698">
    <property type="entry name" value="7TM-7TMR_HD"/>
    <property type="match status" value="1"/>
</dbReference>
<dbReference type="InterPro" id="IPR011621">
    <property type="entry name" value="Metal-dep_PHydrolase_7TM_intra"/>
</dbReference>
<keyword evidence="5" id="KW-1185">Reference proteome</keyword>
<feature type="domain" description="HD/PDEase" evidence="3">
    <location>
        <begin position="504"/>
        <end position="659"/>
    </location>
</feature>
<evidence type="ECO:0000256" key="2">
    <source>
        <dbReference type="SAM" id="Phobius"/>
    </source>
</evidence>
<dbReference type="NCBIfam" id="TIGR00277">
    <property type="entry name" value="HDIG"/>
    <property type="match status" value="1"/>
</dbReference>
<feature type="transmembrane region" description="Helical" evidence="2">
    <location>
        <begin position="395"/>
        <end position="411"/>
    </location>
</feature>
<feature type="transmembrane region" description="Helical" evidence="2">
    <location>
        <begin position="344"/>
        <end position="362"/>
    </location>
</feature>
<dbReference type="SUPFAM" id="SSF109604">
    <property type="entry name" value="HD-domain/PDEase-like"/>
    <property type="match status" value="1"/>
</dbReference>
<reference evidence="5" key="1">
    <citation type="journal article" date="2019" name="Int. J. Syst. Evol. Microbiol.">
        <title>The Global Catalogue of Microorganisms (GCM) 10K type strain sequencing project: providing services to taxonomists for standard genome sequencing and annotation.</title>
        <authorList>
            <consortium name="The Broad Institute Genomics Platform"/>
            <consortium name="The Broad Institute Genome Sequencing Center for Infectious Disease"/>
            <person name="Wu L."/>
            <person name="Ma J."/>
        </authorList>
    </citation>
    <scope>NUCLEOTIDE SEQUENCE [LARGE SCALE GENOMIC DNA]</scope>
    <source>
        <strain evidence="5">CCUG 53915</strain>
    </source>
</reference>
<dbReference type="PANTHER" id="PTHR36442">
    <property type="entry name" value="CYCLIC-DI-AMP PHOSPHODIESTERASE PGPH"/>
    <property type="match status" value="1"/>
</dbReference>
<evidence type="ECO:0000259" key="3">
    <source>
        <dbReference type="SMART" id="SM00471"/>
    </source>
</evidence>
<dbReference type="PANTHER" id="PTHR36442:SF1">
    <property type="entry name" value="CYCLIC-DI-AMP PHOSPHODIESTERASE PGPH"/>
    <property type="match status" value="1"/>
</dbReference>
<name>A0ABW3TUF2_9BACL</name>
<comment type="caution">
    <text evidence="4">The sequence shown here is derived from an EMBL/GenBank/DDBJ whole genome shotgun (WGS) entry which is preliminary data.</text>
</comment>
<accession>A0ABW3TUF2</accession>
<dbReference type="InterPro" id="IPR052722">
    <property type="entry name" value="PgpH_phosphodiesterase"/>
</dbReference>
<keyword evidence="2" id="KW-0472">Membrane</keyword>
<dbReference type="InterPro" id="IPR011624">
    <property type="entry name" value="Metal-dep_PHydrolase_7TM_extra"/>
</dbReference>
<feature type="transmembrane region" description="Helical" evidence="2">
    <location>
        <begin position="317"/>
        <end position="338"/>
    </location>
</feature>
<dbReference type="Proteomes" id="UP001597231">
    <property type="component" value="Unassembled WGS sequence"/>
</dbReference>
<dbReference type="EMBL" id="JBHTLT010000013">
    <property type="protein sequence ID" value="MFD1203874.1"/>
    <property type="molecule type" value="Genomic_DNA"/>
</dbReference>
<dbReference type="InterPro" id="IPR003607">
    <property type="entry name" value="HD/PDEase_dom"/>
</dbReference>
<dbReference type="Gene3D" id="1.10.3210.10">
    <property type="entry name" value="Hypothetical protein af1432"/>
    <property type="match status" value="1"/>
</dbReference>
<feature type="transmembrane region" description="Helical" evidence="2">
    <location>
        <begin position="286"/>
        <end position="305"/>
    </location>
</feature>
<evidence type="ECO:0000256" key="1">
    <source>
        <dbReference type="SAM" id="Coils"/>
    </source>
</evidence>
<feature type="transmembrane region" description="Helical" evidence="2">
    <location>
        <begin position="418"/>
        <end position="439"/>
    </location>
</feature>
<dbReference type="CDD" id="cd00077">
    <property type="entry name" value="HDc"/>
    <property type="match status" value="1"/>
</dbReference>
<gene>
    <name evidence="4" type="ORF">ACFQ38_01850</name>
</gene>
<dbReference type="RefSeq" id="WP_381479638.1">
    <property type="nucleotide sequence ID" value="NZ_JBHTLT010000013.1"/>
</dbReference>
<dbReference type="InterPro" id="IPR006674">
    <property type="entry name" value="HD_domain"/>
</dbReference>
<dbReference type="Pfam" id="PF07697">
    <property type="entry name" value="7TMR-HDED"/>
    <property type="match status" value="1"/>
</dbReference>
<keyword evidence="2" id="KW-1133">Transmembrane helix</keyword>
<feature type="coiled-coil region" evidence="1">
    <location>
        <begin position="124"/>
        <end position="151"/>
    </location>
</feature>
<protein>
    <submittedName>
        <fullName evidence="4">HD family phosphohydrolase</fullName>
    </submittedName>
</protein>
<keyword evidence="2" id="KW-0812">Transmembrane</keyword>
<keyword evidence="1" id="KW-0175">Coiled coil</keyword>
<evidence type="ECO:0000313" key="5">
    <source>
        <dbReference type="Proteomes" id="UP001597231"/>
    </source>
</evidence>
<dbReference type="InterPro" id="IPR006675">
    <property type="entry name" value="HDIG_dom"/>
</dbReference>
<evidence type="ECO:0000313" key="4">
    <source>
        <dbReference type="EMBL" id="MFD1203874.1"/>
    </source>
</evidence>
<organism evidence="4 5">
    <name type="scientific">Sporosarcina contaminans</name>
    <dbReference type="NCBI Taxonomy" id="633403"/>
    <lineage>
        <taxon>Bacteria</taxon>
        <taxon>Bacillati</taxon>
        <taxon>Bacillota</taxon>
        <taxon>Bacilli</taxon>
        <taxon>Bacillales</taxon>
        <taxon>Caryophanaceae</taxon>
        <taxon>Sporosarcina</taxon>
    </lineage>
</organism>
<dbReference type="Pfam" id="PF01966">
    <property type="entry name" value="HD"/>
    <property type="match status" value="1"/>
</dbReference>
<proteinExistence type="predicted"/>